<accession>A0A5Q5BNI8</accession>
<dbReference type="AlphaFoldDB" id="A0A5Q5BNI8"/>
<protein>
    <submittedName>
        <fullName evidence="1">Uncharacterized protein</fullName>
    </submittedName>
</protein>
<gene>
    <name evidence="1" type="ordered locus">Mmcs_3810</name>
</gene>
<organism evidence="1">
    <name type="scientific">Mycobacterium sp. (strain MCS)</name>
    <dbReference type="NCBI Taxonomy" id="164756"/>
    <lineage>
        <taxon>Bacteria</taxon>
        <taxon>Bacillati</taxon>
        <taxon>Actinomycetota</taxon>
        <taxon>Actinomycetes</taxon>
        <taxon>Mycobacteriales</taxon>
        <taxon>Mycobacteriaceae</taxon>
        <taxon>Mycobacterium</taxon>
    </lineage>
</organism>
<evidence type="ECO:0000313" key="1">
    <source>
        <dbReference type="EMBL" id="ABG09916.1"/>
    </source>
</evidence>
<sequence length="92" mass="10135">MPANIFRLELNERDYQRVGAALAALVHCDARGIADVLKDATEAKRGFHYHVAVLQTLAHRMGLDGPDRDELLANLQQEIAELARRAEAGGDD</sequence>
<reference evidence="1" key="1">
    <citation type="submission" date="2006-06" db="EMBL/GenBank/DDBJ databases">
        <title>Complete sequence of chromosome of Mycobacterium sp. MCS.</title>
        <authorList>
            <consortium name="US DOE Joint Genome Institute"/>
            <person name="Copeland A."/>
            <person name="Lucas S."/>
            <person name="Lapidus A."/>
            <person name="Barry K."/>
            <person name="Detter J.C."/>
            <person name="Glavina del Rio T."/>
            <person name="Hammon N."/>
            <person name="Israni S."/>
            <person name="Dalin E."/>
            <person name="Tice H."/>
            <person name="Pitluck S."/>
            <person name="Martinez M."/>
            <person name="Schmutz J."/>
            <person name="Larimer F."/>
            <person name="Land M."/>
            <person name="Hauser L."/>
            <person name="Kyrpides N."/>
            <person name="Kim E."/>
            <person name="Miller C.D."/>
            <person name="Hughes J.E."/>
            <person name="Anderson A.J."/>
            <person name="Sims R.C."/>
            <person name="Richardson P."/>
        </authorList>
    </citation>
    <scope>NUCLEOTIDE SEQUENCE [LARGE SCALE GENOMIC DNA]</scope>
    <source>
        <strain evidence="1">MCS</strain>
    </source>
</reference>
<name>A0A5Q5BNI8_MYCSS</name>
<dbReference type="KEGG" id="mmc:Mmcs_3810"/>
<proteinExistence type="predicted"/>
<dbReference type="EMBL" id="CP000384">
    <property type="protein sequence ID" value="ABG09916.1"/>
    <property type="molecule type" value="Genomic_DNA"/>
</dbReference>